<sequence length="151" mass="16971">MSSQAARRRTLAKDQELRELAARIRSGDRRIGGLETRPNRAFHPYLSQTNTSLSFTPDEVDRSFAIPCNELTRGLPFIAREHVDLPWIIPNLGTPLARDEGTYHYCGMTKANVHALAKYPMSRRDDILAQAVPSMLTLDRALLGDAISHMQ</sequence>
<comment type="caution">
    <text evidence="1">The sequence shown here is derived from an EMBL/GenBank/DDBJ whole genome shotgun (WGS) entry which is preliminary data.</text>
</comment>
<dbReference type="Proteomes" id="UP001218188">
    <property type="component" value="Unassembled WGS sequence"/>
</dbReference>
<dbReference type="AlphaFoldDB" id="A0AAD6S927"/>
<organism evidence="1 2">
    <name type="scientific">Mycena alexandri</name>
    <dbReference type="NCBI Taxonomy" id="1745969"/>
    <lineage>
        <taxon>Eukaryota</taxon>
        <taxon>Fungi</taxon>
        <taxon>Dikarya</taxon>
        <taxon>Basidiomycota</taxon>
        <taxon>Agaricomycotina</taxon>
        <taxon>Agaricomycetes</taxon>
        <taxon>Agaricomycetidae</taxon>
        <taxon>Agaricales</taxon>
        <taxon>Marasmiineae</taxon>
        <taxon>Mycenaceae</taxon>
        <taxon>Mycena</taxon>
    </lineage>
</organism>
<evidence type="ECO:0000313" key="1">
    <source>
        <dbReference type="EMBL" id="KAJ7023160.1"/>
    </source>
</evidence>
<gene>
    <name evidence="1" type="ORF">C8F04DRAFT_1271693</name>
</gene>
<proteinExistence type="predicted"/>
<evidence type="ECO:0000313" key="2">
    <source>
        <dbReference type="Proteomes" id="UP001218188"/>
    </source>
</evidence>
<dbReference type="EMBL" id="JARJCM010000193">
    <property type="protein sequence ID" value="KAJ7023160.1"/>
    <property type="molecule type" value="Genomic_DNA"/>
</dbReference>
<protein>
    <submittedName>
        <fullName evidence="1">Uncharacterized protein</fullName>
    </submittedName>
</protein>
<keyword evidence="2" id="KW-1185">Reference proteome</keyword>
<accession>A0AAD6S927</accession>
<reference evidence="1" key="1">
    <citation type="submission" date="2023-03" db="EMBL/GenBank/DDBJ databases">
        <title>Massive genome expansion in bonnet fungi (Mycena s.s.) driven by repeated elements and novel gene families across ecological guilds.</title>
        <authorList>
            <consortium name="Lawrence Berkeley National Laboratory"/>
            <person name="Harder C.B."/>
            <person name="Miyauchi S."/>
            <person name="Viragh M."/>
            <person name="Kuo A."/>
            <person name="Thoen E."/>
            <person name="Andreopoulos B."/>
            <person name="Lu D."/>
            <person name="Skrede I."/>
            <person name="Drula E."/>
            <person name="Henrissat B."/>
            <person name="Morin E."/>
            <person name="Kohler A."/>
            <person name="Barry K."/>
            <person name="LaButti K."/>
            <person name="Morin E."/>
            <person name="Salamov A."/>
            <person name="Lipzen A."/>
            <person name="Mereny Z."/>
            <person name="Hegedus B."/>
            <person name="Baldrian P."/>
            <person name="Stursova M."/>
            <person name="Weitz H."/>
            <person name="Taylor A."/>
            <person name="Grigoriev I.V."/>
            <person name="Nagy L.G."/>
            <person name="Martin F."/>
            <person name="Kauserud H."/>
        </authorList>
    </citation>
    <scope>NUCLEOTIDE SEQUENCE</scope>
    <source>
        <strain evidence="1">CBHHK200</strain>
    </source>
</reference>
<name>A0AAD6S927_9AGAR</name>